<gene>
    <name evidence="2" type="ORF">BDV96DRAFT_561935</name>
</gene>
<evidence type="ECO:0000256" key="1">
    <source>
        <dbReference type="SAM" id="MobiDB-lite"/>
    </source>
</evidence>
<reference evidence="2" key="1">
    <citation type="journal article" date="2020" name="Stud. Mycol.">
        <title>101 Dothideomycetes genomes: a test case for predicting lifestyles and emergence of pathogens.</title>
        <authorList>
            <person name="Haridas S."/>
            <person name="Albert R."/>
            <person name="Binder M."/>
            <person name="Bloem J."/>
            <person name="Labutti K."/>
            <person name="Salamov A."/>
            <person name="Andreopoulos B."/>
            <person name="Baker S."/>
            <person name="Barry K."/>
            <person name="Bills G."/>
            <person name="Bluhm B."/>
            <person name="Cannon C."/>
            <person name="Castanera R."/>
            <person name="Culley D."/>
            <person name="Daum C."/>
            <person name="Ezra D."/>
            <person name="Gonzalez J."/>
            <person name="Henrissat B."/>
            <person name="Kuo A."/>
            <person name="Liang C."/>
            <person name="Lipzen A."/>
            <person name="Lutzoni F."/>
            <person name="Magnuson J."/>
            <person name="Mondo S."/>
            <person name="Nolan M."/>
            <person name="Ohm R."/>
            <person name="Pangilinan J."/>
            <person name="Park H.-J."/>
            <person name="Ramirez L."/>
            <person name="Alfaro M."/>
            <person name="Sun H."/>
            <person name="Tritt A."/>
            <person name="Yoshinaga Y."/>
            <person name="Zwiers L.-H."/>
            <person name="Turgeon B."/>
            <person name="Goodwin S."/>
            <person name="Spatafora J."/>
            <person name="Crous P."/>
            <person name="Grigoriev I."/>
        </authorList>
    </citation>
    <scope>NUCLEOTIDE SEQUENCE</scope>
    <source>
        <strain evidence="2">CBS 627.86</strain>
    </source>
</reference>
<dbReference type="EMBL" id="ML977310">
    <property type="protein sequence ID" value="KAF2123080.1"/>
    <property type="molecule type" value="Genomic_DNA"/>
</dbReference>
<name>A0A6A5ZTV4_9PLEO</name>
<dbReference type="AlphaFoldDB" id="A0A6A5ZTV4"/>
<sequence length="185" mass="20004">MDRREAANHGARERTNFVCTTATAREQEFGHHEPVPLLTLVSLLQRISASSSGPRMPHRAKPSTSPVLVEPSTLPQQSGITAMREALGNRAKETEVLSLSLAPNALVFTSHACSLGSCFRDVRQVRSRSGCRQKEECSRGSGARRAPTPASGAHPLAMRPSSPQRLLVCPRSTCPARPFLANCPK</sequence>
<accession>A0A6A5ZTV4</accession>
<keyword evidence="3" id="KW-1185">Reference proteome</keyword>
<evidence type="ECO:0000313" key="2">
    <source>
        <dbReference type="EMBL" id="KAF2123080.1"/>
    </source>
</evidence>
<evidence type="ECO:0000313" key="3">
    <source>
        <dbReference type="Proteomes" id="UP000799770"/>
    </source>
</evidence>
<proteinExistence type="predicted"/>
<dbReference type="Proteomes" id="UP000799770">
    <property type="component" value="Unassembled WGS sequence"/>
</dbReference>
<protein>
    <submittedName>
        <fullName evidence="2">Uncharacterized protein</fullName>
    </submittedName>
</protein>
<organism evidence="2 3">
    <name type="scientific">Lophiotrema nucula</name>
    <dbReference type="NCBI Taxonomy" id="690887"/>
    <lineage>
        <taxon>Eukaryota</taxon>
        <taxon>Fungi</taxon>
        <taxon>Dikarya</taxon>
        <taxon>Ascomycota</taxon>
        <taxon>Pezizomycotina</taxon>
        <taxon>Dothideomycetes</taxon>
        <taxon>Pleosporomycetidae</taxon>
        <taxon>Pleosporales</taxon>
        <taxon>Lophiotremataceae</taxon>
        <taxon>Lophiotrema</taxon>
    </lineage>
</organism>
<feature type="region of interest" description="Disordered" evidence="1">
    <location>
        <begin position="137"/>
        <end position="162"/>
    </location>
</feature>
<feature type="region of interest" description="Disordered" evidence="1">
    <location>
        <begin position="50"/>
        <end position="72"/>
    </location>
</feature>